<comment type="caution">
    <text evidence="5">The sequence shown here is derived from an EMBL/GenBank/DDBJ whole genome shotgun (WGS) entry which is preliminary data.</text>
</comment>
<keyword evidence="3" id="KW-0812">Transmembrane</keyword>
<evidence type="ECO:0000313" key="6">
    <source>
        <dbReference type="Proteomes" id="UP000653454"/>
    </source>
</evidence>
<dbReference type="GO" id="GO:0006487">
    <property type="term" value="P:protein N-linked glycosylation"/>
    <property type="evidence" value="ECO:0007669"/>
    <property type="project" value="UniProtKB-UniRule"/>
</dbReference>
<dbReference type="Gene3D" id="2.70.98.110">
    <property type="entry name" value="Glycosyl hydrolase family 63, N-terminal domain"/>
    <property type="match status" value="1"/>
</dbReference>
<dbReference type="EC" id="3.2.1.106" evidence="3"/>
<dbReference type="AlphaFoldDB" id="A0A8S4G6B4"/>
<sequence length="167" mass="18727">MPRPRKVVQIKLANDNGTSSSSSSSECVESRAFKILSIWKTGVGVACFIIAVYVGTLGYLETRVNTPFDDEKIIGPTDSGIYVPERYWGSYRPGNYFGMKTRDPRSPVMGLMWYEPTTGHKGIRSVIHSRATKSTQALTAQTYINTSKIMNRNNKNDMSFKSLRCQL</sequence>
<protein>
    <recommendedName>
        <fullName evidence="3">Mannosyl-oligosaccharide glucosidase</fullName>
        <ecNumber evidence="3">3.2.1.106</ecNumber>
    </recommendedName>
</protein>
<name>A0A8S4G6B4_PLUXY</name>
<dbReference type="GO" id="GO:0004573">
    <property type="term" value="F:Glc3Man9GlcNAc2 oligosaccharide glucosidase activity"/>
    <property type="evidence" value="ECO:0007669"/>
    <property type="project" value="UniProtKB-UniRule"/>
</dbReference>
<dbReference type="PANTHER" id="PTHR10412">
    <property type="entry name" value="MANNOSYL-OLIGOSACCHARIDE GLUCOSIDASE"/>
    <property type="match status" value="1"/>
</dbReference>
<accession>A0A8S4G6B4</accession>
<keyword evidence="3" id="KW-1133">Transmembrane helix</keyword>
<dbReference type="PANTHER" id="PTHR10412:SF11">
    <property type="entry name" value="MANNOSYL-OLIGOSACCHARIDE GLUCOSIDASE"/>
    <property type="match status" value="1"/>
</dbReference>
<evidence type="ECO:0000256" key="2">
    <source>
        <dbReference type="ARBA" id="ARBA00023295"/>
    </source>
</evidence>
<dbReference type="Proteomes" id="UP000653454">
    <property type="component" value="Unassembled WGS sequence"/>
</dbReference>
<keyword evidence="3" id="KW-0472">Membrane</keyword>
<evidence type="ECO:0000256" key="1">
    <source>
        <dbReference type="ARBA" id="ARBA00022801"/>
    </source>
</evidence>
<proteinExistence type="inferred from homology"/>
<evidence type="ECO:0000259" key="4">
    <source>
        <dbReference type="Pfam" id="PF16923"/>
    </source>
</evidence>
<keyword evidence="2 3" id="KW-0326">Glycosidase</keyword>
<evidence type="ECO:0000256" key="3">
    <source>
        <dbReference type="RuleBase" id="RU368089"/>
    </source>
</evidence>
<keyword evidence="3" id="KW-0256">Endoplasmic reticulum</keyword>
<dbReference type="InterPro" id="IPR031631">
    <property type="entry name" value="Glyco_hydro_63N"/>
</dbReference>
<feature type="domain" description="Glycosyl hydrolase family 63 N-terminal" evidence="4">
    <location>
        <begin position="87"/>
        <end position="129"/>
    </location>
</feature>
<dbReference type="GO" id="GO:0005789">
    <property type="term" value="C:endoplasmic reticulum membrane"/>
    <property type="evidence" value="ECO:0007669"/>
    <property type="project" value="UniProtKB-SubCell"/>
</dbReference>
<dbReference type="EMBL" id="CAJHNJ030000153">
    <property type="protein sequence ID" value="CAG9136655.1"/>
    <property type="molecule type" value="Genomic_DNA"/>
</dbReference>
<organism evidence="5 6">
    <name type="scientific">Plutella xylostella</name>
    <name type="common">Diamondback moth</name>
    <name type="synonym">Plutella maculipennis</name>
    <dbReference type="NCBI Taxonomy" id="51655"/>
    <lineage>
        <taxon>Eukaryota</taxon>
        <taxon>Metazoa</taxon>
        <taxon>Ecdysozoa</taxon>
        <taxon>Arthropoda</taxon>
        <taxon>Hexapoda</taxon>
        <taxon>Insecta</taxon>
        <taxon>Pterygota</taxon>
        <taxon>Neoptera</taxon>
        <taxon>Endopterygota</taxon>
        <taxon>Lepidoptera</taxon>
        <taxon>Glossata</taxon>
        <taxon>Ditrysia</taxon>
        <taxon>Yponomeutoidea</taxon>
        <taxon>Plutellidae</taxon>
        <taxon>Plutella</taxon>
    </lineage>
</organism>
<dbReference type="Pfam" id="PF16923">
    <property type="entry name" value="Glyco_hydro_63N"/>
    <property type="match status" value="1"/>
</dbReference>
<comment type="subcellular location">
    <subcellularLocation>
        <location evidence="3">Endoplasmic reticulum membrane</location>
        <topology evidence="3">Single-pass type II membrane protein</topology>
    </subcellularLocation>
</comment>
<dbReference type="InterPro" id="IPR038518">
    <property type="entry name" value="Glyco_hydro_63N_sf"/>
</dbReference>
<gene>
    <name evidence="5" type="ORF">PLXY2_LOCUS14915</name>
</gene>
<feature type="transmembrane region" description="Helical" evidence="3">
    <location>
        <begin position="41"/>
        <end position="60"/>
    </location>
</feature>
<comment type="similarity">
    <text evidence="3">Belongs to the glycosyl hydrolase 63 family.</text>
</comment>
<keyword evidence="6" id="KW-1185">Reference proteome</keyword>
<comment type="catalytic activity">
    <reaction evidence="3">
        <text>N(4)-(alpha-D-Glc-(1-&gt;2)-alpha-D-Glc-(1-&gt;3)-alpha-D-Glc-(1-&gt;3)-alpha-D-Man-(1-&gt;2)-alpha-D-Man-(1-&gt;2)-alpha-D-Man-(1-&gt;3)-[alpha-D-Man-(1-&gt;2)-alpha-D-Man-(1-&gt;3)-[alpha-D-Man-(1-&gt;2)-alpha-D-Man-(1-&gt;6)]-alpha-D-Man-(1-&gt;6)]-beta-D-Man-(1-&gt;4)-beta-D-GlcNAc-(1-&gt;4)-beta-D-GlcNAc)-L-asparaginyl-[protein] + H2O = N(4)-(alpha-D-Glc-(1-&gt;3)-alpha-D-Glc-(1-&gt;3)-alpha-D-Man-(1-&gt;2)-alpha-D-Man-(1-&gt;2)-alpha-D-Man-(1-&gt;3)-[alpha-D-Man-(1-&gt;2)-alpha-D-Man-(1-&gt;3)-[alpha-D-Man-(1-&gt;2)-alpha-D-Man-(1-&gt;6)]-alpha-D-Man-(1-&gt;6)]-beta-D-Man-(1-&gt;4)-beta-D-GlcNAc-(1-&gt;4)-beta-D-GlcNAc)-L-asparaginyl-[protein] + beta-D-glucose</text>
        <dbReference type="Rhea" id="RHEA:55988"/>
        <dbReference type="Rhea" id="RHEA-COMP:12806"/>
        <dbReference type="Rhea" id="RHEA-COMP:14355"/>
        <dbReference type="ChEBI" id="CHEBI:15377"/>
        <dbReference type="ChEBI" id="CHEBI:15903"/>
        <dbReference type="ChEBI" id="CHEBI:59082"/>
        <dbReference type="ChEBI" id="CHEBI:132537"/>
        <dbReference type="EC" id="3.2.1.106"/>
    </reaction>
</comment>
<keyword evidence="1 3" id="KW-0378">Hydrolase</keyword>
<comment type="function">
    <text evidence="3">Cleaves the distal alpha 1,2-linked glucose residue from the Glc(3)Man(9)GlcNAc(2) oligosaccharide precursor.</text>
</comment>
<dbReference type="GO" id="GO:0009311">
    <property type="term" value="P:oligosaccharide metabolic process"/>
    <property type="evidence" value="ECO:0007669"/>
    <property type="project" value="UniProtKB-UniRule"/>
</dbReference>
<dbReference type="InterPro" id="IPR004888">
    <property type="entry name" value="Glycoside_hydrolase_63"/>
</dbReference>
<reference evidence="5" key="1">
    <citation type="submission" date="2020-11" db="EMBL/GenBank/DDBJ databases">
        <authorList>
            <person name="Whiteford S."/>
        </authorList>
    </citation>
    <scope>NUCLEOTIDE SEQUENCE</scope>
</reference>
<evidence type="ECO:0000313" key="5">
    <source>
        <dbReference type="EMBL" id="CAG9136655.1"/>
    </source>
</evidence>